<dbReference type="EMBL" id="JACHJD010000041">
    <property type="protein sequence ID" value="MBB5109828.1"/>
    <property type="molecule type" value="Genomic_DNA"/>
</dbReference>
<dbReference type="SUPFAM" id="SSF54427">
    <property type="entry name" value="NTF2-like"/>
    <property type="match status" value="1"/>
</dbReference>
<keyword evidence="3" id="KW-1185">Reference proteome</keyword>
<dbReference type="Gene3D" id="3.10.450.50">
    <property type="match status" value="1"/>
</dbReference>
<feature type="domain" description="SnoaL-like" evidence="1">
    <location>
        <begin position="10"/>
        <end position="114"/>
    </location>
</feature>
<comment type="caution">
    <text evidence="2">The sequence shown here is derived from an EMBL/GenBank/DDBJ whole genome shotgun (WGS) entry which is preliminary data.</text>
</comment>
<dbReference type="Proteomes" id="UP000549009">
    <property type="component" value="Unassembled WGS sequence"/>
</dbReference>
<reference evidence="2 3" key="1">
    <citation type="submission" date="2020-08" db="EMBL/GenBank/DDBJ databases">
        <title>Genomic Encyclopedia of Type Strains, Phase III (KMG-III): the genomes of soil and plant-associated and newly described type strains.</title>
        <authorList>
            <person name="Whitman W."/>
        </authorList>
    </citation>
    <scope>NUCLEOTIDE SEQUENCE [LARGE SCALE GENOMIC DNA]</scope>
    <source>
        <strain evidence="2 3">CECT 3146</strain>
    </source>
</reference>
<sequence>MIEHPDIQLVRSLFDAFGTGDLDALGGLLAPDVVRTVPGSHRLSGEHRGRDAVIANLAVAGRLTRGSLRVELRWVFTTGHGQVVSVNRCTATRGATSIDEHVAVLFTISGGLIIGIVEFFERQEPFDALWGGRGAA</sequence>
<dbReference type="InterPro" id="IPR037401">
    <property type="entry name" value="SnoaL-like"/>
</dbReference>
<dbReference type="Pfam" id="PF12680">
    <property type="entry name" value="SnoaL_2"/>
    <property type="match status" value="1"/>
</dbReference>
<evidence type="ECO:0000313" key="3">
    <source>
        <dbReference type="Proteomes" id="UP000549009"/>
    </source>
</evidence>
<organism evidence="2 3">
    <name type="scientific">Streptomyces spectabilis</name>
    <dbReference type="NCBI Taxonomy" id="68270"/>
    <lineage>
        <taxon>Bacteria</taxon>
        <taxon>Bacillati</taxon>
        <taxon>Actinomycetota</taxon>
        <taxon>Actinomycetes</taxon>
        <taxon>Kitasatosporales</taxon>
        <taxon>Streptomycetaceae</taxon>
        <taxon>Streptomyces</taxon>
    </lineage>
</organism>
<protein>
    <recommendedName>
        <fullName evidence="1">SnoaL-like domain-containing protein</fullName>
    </recommendedName>
</protein>
<dbReference type="AlphaFoldDB" id="A0A7W8EZW6"/>
<dbReference type="InterPro" id="IPR032710">
    <property type="entry name" value="NTF2-like_dom_sf"/>
</dbReference>
<evidence type="ECO:0000313" key="2">
    <source>
        <dbReference type="EMBL" id="MBB5109828.1"/>
    </source>
</evidence>
<dbReference type="RefSeq" id="WP_184926858.1">
    <property type="nucleotide sequence ID" value="NZ_JACHJD010000041.1"/>
</dbReference>
<name>A0A7W8EZW6_STRST</name>
<gene>
    <name evidence="2" type="ORF">FHS40_008958</name>
</gene>
<proteinExistence type="predicted"/>
<accession>A0A7W8EZW6</accession>
<evidence type="ECO:0000259" key="1">
    <source>
        <dbReference type="Pfam" id="PF12680"/>
    </source>
</evidence>